<reference evidence="11 12" key="1">
    <citation type="submission" date="2021-04" db="EMBL/GenBank/DDBJ databases">
        <authorList>
            <person name="De Guttry C."/>
            <person name="Zahm M."/>
            <person name="Klopp C."/>
            <person name="Cabau C."/>
            <person name="Louis A."/>
            <person name="Berthelot C."/>
            <person name="Parey E."/>
            <person name="Roest Crollius H."/>
            <person name="Montfort J."/>
            <person name="Robinson-Rechavi M."/>
            <person name="Bucao C."/>
            <person name="Bouchez O."/>
            <person name="Gislard M."/>
            <person name="Lluch J."/>
            <person name="Milhes M."/>
            <person name="Lampietro C."/>
            <person name="Lopez Roques C."/>
            <person name="Donnadieu C."/>
            <person name="Braasch I."/>
            <person name="Desvignes T."/>
            <person name="Postlethwait J."/>
            <person name="Bobe J."/>
            <person name="Wedekind C."/>
            <person name="Guiguen Y."/>
        </authorList>
    </citation>
    <scope>NUCLEOTIDE SEQUENCE [LARGE SCALE GENOMIC DNA]</scope>
    <source>
        <strain evidence="11">Cs_M1</strain>
        <tissue evidence="11">Blood</tissue>
    </source>
</reference>
<dbReference type="PROSITE" id="PS00028">
    <property type="entry name" value="ZINC_FINGER_C2H2_1"/>
    <property type="match status" value="3"/>
</dbReference>
<evidence type="ECO:0000313" key="12">
    <source>
        <dbReference type="Proteomes" id="UP001356427"/>
    </source>
</evidence>
<dbReference type="Pfam" id="PF00096">
    <property type="entry name" value="zf-C2H2"/>
    <property type="match status" value="4"/>
</dbReference>
<dbReference type="SUPFAM" id="SSF46689">
    <property type="entry name" value="Homeodomain-like"/>
    <property type="match status" value="1"/>
</dbReference>
<comment type="subcellular location">
    <subcellularLocation>
        <location evidence="1">Nucleus</location>
    </subcellularLocation>
</comment>
<dbReference type="Proteomes" id="UP001356427">
    <property type="component" value="Unassembled WGS sequence"/>
</dbReference>
<accession>A0AAN8QDH3</accession>
<dbReference type="GO" id="GO:0008270">
    <property type="term" value="F:zinc ion binding"/>
    <property type="evidence" value="ECO:0007669"/>
    <property type="project" value="UniProtKB-KW"/>
</dbReference>
<feature type="domain" description="C2H2-type" evidence="10">
    <location>
        <begin position="172"/>
        <end position="199"/>
    </location>
</feature>
<sequence length="316" mass="35150">MSEPGSVCEVPAQRGSQRGPEMLSVKLGDCSQTVELNVIVKEEEEEREIDEGDEEEREEDRDSGESPNPDSDNEPSSTASRLPGRGSYPCPQCEKSFSSSTNLKNHQRVHTGDKLFHCSTCGKSFNHSGRLKEHERIHTGEKPYHCSLCGKNFRFAGGLKNHQRSHSGDKPYHCSQCGEGFTQLRSLKSHERISIGGKSACAFNVIVQEEEGEREINVEEKREVEEDNSGVVDSACQSKNQAIRSKELSVELRDRIVSRHRSGEGYQKISVALKVPKNTVASIILKWKKFGTTKTLPRAGRPAKLSKRGDGPWSGR</sequence>
<keyword evidence="7" id="KW-0539">Nucleus</keyword>
<dbReference type="GO" id="GO:0005634">
    <property type="term" value="C:nucleus"/>
    <property type="evidence" value="ECO:0007669"/>
    <property type="project" value="UniProtKB-SubCell"/>
</dbReference>
<dbReference type="Gene3D" id="3.30.160.60">
    <property type="entry name" value="Classic Zinc Finger"/>
    <property type="match status" value="4"/>
</dbReference>
<evidence type="ECO:0000256" key="7">
    <source>
        <dbReference type="ARBA" id="ARBA00023242"/>
    </source>
</evidence>
<dbReference type="PROSITE" id="PS50157">
    <property type="entry name" value="ZINC_FINGER_C2H2_2"/>
    <property type="match status" value="4"/>
</dbReference>
<feature type="compositionally biased region" description="Acidic residues" evidence="9">
    <location>
        <begin position="42"/>
        <end position="62"/>
    </location>
</feature>
<keyword evidence="5" id="KW-0862">Zinc</keyword>
<feature type="domain" description="C2H2-type" evidence="10">
    <location>
        <begin position="88"/>
        <end position="115"/>
    </location>
</feature>
<keyword evidence="2" id="KW-0479">Metal-binding</keyword>
<dbReference type="PANTHER" id="PTHR23235">
    <property type="entry name" value="KRUEPPEL-LIKE TRANSCRIPTION FACTOR"/>
    <property type="match status" value="1"/>
</dbReference>
<evidence type="ECO:0000256" key="8">
    <source>
        <dbReference type="PROSITE-ProRule" id="PRU00042"/>
    </source>
</evidence>
<dbReference type="Pfam" id="PF25787">
    <property type="entry name" value="HTH_SB"/>
    <property type="match status" value="1"/>
</dbReference>
<dbReference type="EMBL" id="JAGTTL010000027">
    <property type="protein sequence ID" value="KAK6301114.1"/>
    <property type="molecule type" value="Genomic_DNA"/>
</dbReference>
<keyword evidence="6" id="KW-0238">DNA-binding</keyword>
<keyword evidence="12" id="KW-1185">Reference proteome</keyword>
<dbReference type="GO" id="GO:0000978">
    <property type="term" value="F:RNA polymerase II cis-regulatory region sequence-specific DNA binding"/>
    <property type="evidence" value="ECO:0007669"/>
    <property type="project" value="TreeGrafter"/>
</dbReference>
<dbReference type="InterPro" id="IPR036236">
    <property type="entry name" value="Znf_C2H2_sf"/>
</dbReference>
<feature type="region of interest" description="Disordered" evidence="9">
    <location>
        <begin position="295"/>
        <end position="316"/>
    </location>
</feature>
<protein>
    <recommendedName>
        <fullName evidence="10">C2H2-type domain-containing protein</fullName>
    </recommendedName>
</protein>
<dbReference type="Gene3D" id="1.10.10.10">
    <property type="entry name" value="Winged helix-like DNA-binding domain superfamily/Winged helix DNA-binding domain"/>
    <property type="match status" value="1"/>
</dbReference>
<evidence type="ECO:0000259" key="10">
    <source>
        <dbReference type="PROSITE" id="PS50157"/>
    </source>
</evidence>
<gene>
    <name evidence="11" type="ORF">J4Q44_G00292120</name>
</gene>
<dbReference type="GO" id="GO:0000981">
    <property type="term" value="F:DNA-binding transcription factor activity, RNA polymerase II-specific"/>
    <property type="evidence" value="ECO:0007669"/>
    <property type="project" value="TreeGrafter"/>
</dbReference>
<evidence type="ECO:0000256" key="5">
    <source>
        <dbReference type="ARBA" id="ARBA00022833"/>
    </source>
</evidence>
<dbReference type="SUPFAM" id="SSF57667">
    <property type="entry name" value="beta-beta-alpha zinc fingers"/>
    <property type="match status" value="2"/>
</dbReference>
<proteinExistence type="predicted"/>
<evidence type="ECO:0000256" key="3">
    <source>
        <dbReference type="ARBA" id="ARBA00022737"/>
    </source>
</evidence>
<evidence type="ECO:0000256" key="6">
    <source>
        <dbReference type="ARBA" id="ARBA00023125"/>
    </source>
</evidence>
<name>A0AAN8QDH3_9TELE</name>
<dbReference type="SMART" id="SM00355">
    <property type="entry name" value="ZnF_C2H2"/>
    <property type="match status" value="4"/>
</dbReference>
<evidence type="ECO:0000256" key="4">
    <source>
        <dbReference type="ARBA" id="ARBA00022771"/>
    </source>
</evidence>
<dbReference type="InterPro" id="IPR009057">
    <property type="entry name" value="Homeodomain-like_sf"/>
</dbReference>
<dbReference type="FunFam" id="3.30.160.60:FF:002343">
    <property type="entry name" value="Zinc finger protein 33A"/>
    <property type="match status" value="2"/>
</dbReference>
<dbReference type="AlphaFoldDB" id="A0AAN8QDH3"/>
<feature type="domain" description="C2H2-type" evidence="10">
    <location>
        <begin position="116"/>
        <end position="143"/>
    </location>
</feature>
<feature type="region of interest" description="Disordered" evidence="9">
    <location>
        <begin position="1"/>
        <end position="93"/>
    </location>
</feature>
<dbReference type="InterPro" id="IPR057667">
    <property type="entry name" value="HTH_SB"/>
</dbReference>
<keyword evidence="4 8" id="KW-0863">Zinc-finger</keyword>
<dbReference type="InterPro" id="IPR013087">
    <property type="entry name" value="Znf_C2H2_type"/>
</dbReference>
<keyword evidence="3" id="KW-0677">Repeat</keyword>
<evidence type="ECO:0000256" key="9">
    <source>
        <dbReference type="SAM" id="MobiDB-lite"/>
    </source>
</evidence>
<evidence type="ECO:0000256" key="2">
    <source>
        <dbReference type="ARBA" id="ARBA00022723"/>
    </source>
</evidence>
<feature type="domain" description="C2H2-type" evidence="10">
    <location>
        <begin position="144"/>
        <end position="171"/>
    </location>
</feature>
<dbReference type="FunFam" id="3.30.160.60:FF:000670">
    <property type="entry name" value="zinc finger protein 22"/>
    <property type="match status" value="1"/>
</dbReference>
<dbReference type="PANTHER" id="PTHR23235:SF120">
    <property type="entry name" value="KRUPPEL-LIKE FACTOR 15"/>
    <property type="match status" value="1"/>
</dbReference>
<feature type="compositionally biased region" description="Low complexity" evidence="9">
    <location>
        <begin position="65"/>
        <end position="77"/>
    </location>
</feature>
<organism evidence="11 12">
    <name type="scientific">Coregonus suidteri</name>
    <dbReference type="NCBI Taxonomy" id="861788"/>
    <lineage>
        <taxon>Eukaryota</taxon>
        <taxon>Metazoa</taxon>
        <taxon>Chordata</taxon>
        <taxon>Craniata</taxon>
        <taxon>Vertebrata</taxon>
        <taxon>Euteleostomi</taxon>
        <taxon>Actinopterygii</taxon>
        <taxon>Neopterygii</taxon>
        <taxon>Teleostei</taxon>
        <taxon>Protacanthopterygii</taxon>
        <taxon>Salmoniformes</taxon>
        <taxon>Salmonidae</taxon>
        <taxon>Coregoninae</taxon>
        <taxon>Coregonus</taxon>
    </lineage>
</organism>
<dbReference type="FunFam" id="3.30.160.60:FF:001004">
    <property type="entry name" value="Zinc finger protein 426"/>
    <property type="match status" value="1"/>
</dbReference>
<evidence type="ECO:0000313" key="11">
    <source>
        <dbReference type="EMBL" id="KAK6301114.1"/>
    </source>
</evidence>
<dbReference type="InterPro" id="IPR036388">
    <property type="entry name" value="WH-like_DNA-bd_sf"/>
</dbReference>
<evidence type="ECO:0000256" key="1">
    <source>
        <dbReference type="ARBA" id="ARBA00004123"/>
    </source>
</evidence>
<comment type="caution">
    <text evidence="11">The sequence shown here is derived from an EMBL/GenBank/DDBJ whole genome shotgun (WGS) entry which is preliminary data.</text>
</comment>